<feature type="transmembrane region" description="Helical" evidence="2">
    <location>
        <begin position="242"/>
        <end position="261"/>
    </location>
</feature>
<protein>
    <submittedName>
        <fullName evidence="3">Uncharacterized protein</fullName>
    </submittedName>
</protein>
<dbReference type="PANTHER" id="PTHR48223">
    <property type="entry name" value="DEFECTIVE 2759, PUTATIVE ISOFORM 1-RELATED"/>
    <property type="match status" value="1"/>
</dbReference>
<comment type="caution">
    <text evidence="3">The sequence shown here is derived from an EMBL/GenBank/DDBJ whole genome shotgun (WGS) entry which is preliminary data.</text>
</comment>
<keyword evidence="4" id="KW-1185">Reference proteome</keyword>
<gene>
    <name evidence="3" type="ORF">HID58_082437</name>
</gene>
<keyword evidence="2" id="KW-0812">Transmembrane</keyword>
<evidence type="ECO:0000256" key="1">
    <source>
        <dbReference type="SAM" id="MobiDB-lite"/>
    </source>
</evidence>
<proteinExistence type="predicted"/>
<keyword evidence="2" id="KW-1133">Transmembrane helix</keyword>
<name>A0ABQ7YDD4_BRANA</name>
<sequence length="385" mass="44380">MSFELAKRRRVGSDSAKLRCSVIATCDFYLLENLRFTDLSLQKLIKLLKVICCDLFVNESLETMVLVTHKLQSSHVLFPWSSPTWTKGLVTTVHFAGRKEKHLRLKAKSLRVTSFKGGFQISESGGRERGKKATNNNSVKLSYRSDDIENNVDSSSKSQNTSVSYTSETEDSITGQPAIQKLFKKWLSLLLTQSPIQVIDEALEGEHVPHTKKLETVTEIRKTESLQSTNNRFWTWFWSLDTAIKIPLLLFVPAFLAYNAIYGAEVTKESSPLWIVGPLIVAFYIKTFQGLCALYAFCFNQTTKVIRNLPSYYIIAYHYISHGKLKDDLRALVTRPIVNTDYRELTRTKLKQVQEWIIERYLDFVESIWPYYCRTIRFLKRANLI</sequence>
<evidence type="ECO:0000256" key="2">
    <source>
        <dbReference type="SAM" id="Phobius"/>
    </source>
</evidence>
<feature type="compositionally biased region" description="Polar residues" evidence="1">
    <location>
        <begin position="151"/>
        <end position="170"/>
    </location>
</feature>
<organism evidence="3 4">
    <name type="scientific">Brassica napus</name>
    <name type="common">Rape</name>
    <dbReference type="NCBI Taxonomy" id="3708"/>
    <lineage>
        <taxon>Eukaryota</taxon>
        <taxon>Viridiplantae</taxon>
        <taxon>Streptophyta</taxon>
        <taxon>Embryophyta</taxon>
        <taxon>Tracheophyta</taxon>
        <taxon>Spermatophyta</taxon>
        <taxon>Magnoliopsida</taxon>
        <taxon>eudicotyledons</taxon>
        <taxon>Gunneridae</taxon>
        <taxon>Pentapetalae</taxon>
        <taxon>rosids</taxon>
        <taxon>malvids</taxon>
        <taxon>Brassicales</taxon>
        <taxon>Brassicaceae</taxon>
        <taxon>Brassiceae</taxon>
        <taxon>Brassica</taxon>
    </lineage>
</organism>
<evidence type="ECO:0000313" key="3">
    <source>
        <dbReference type="EMBL" id="KAH0865226.1"/>
    </source>
</evidence>
<accession>A0ABQ7YDD4</accession>
<feature type="transmembrane region" description="Helical" evidence="2">
    <location>
        <begin position="273"/>
        <end position="297"/>
    </location>
</feature>
<keyword evidence="2" id="KW-0472">Membrane</keyword>
<evidence type="ECO:0000313" key="4">
    <source>
        <dbReference type="Proteomes" id="UP000824890"/>
    </source>
</evidence>
<reference evidence="3 4" key="1">
    <citation type="submission" date="2021-05" db="EMBL/GenBank/DDBJ databases">
        <title>Genome Assembly of Synthetic Allotetraploid Brassica napus Reveals Homoeologous Exchanges between Subgenomes.</title>
        <authorList>
            <person name="Davis J.T."/>
        </authorList>
    </citation>
    <scope>NUCLEOTIDE SEQUENCE [LARGE SCALE GENOMIC DNA]</scope>
    <source>
        <strain evidence="4">cv. Da-Ae</strain>
        <tissue evidence="3">Seedling</tissue>
    </source>
</reference>
<feature type="region of interest" description="Disordered" evidence="1">
    <location>
        <begin position="148"/>
        <end position="170"/>
    </location>
</feature>
<dbReference type="EMBL" id="JAGKQM010000018">
    <property type="protein sequence ID" value="KAH0865226.1"/>
    <property type="molecule type" value="Genomic_DNA"/>
</dbReference>
<dbReference type="Proteomes" id="UP000824890">
    <property type="component" value="Unassembled WGS sequence"/>
</dbReference>
<dbReference type="PANTHER" id="PTHR48223:SF1">
    <property type="entry name" value="ABC TRANSMEMBRANE TYPE-1 DOMAIN-CONTAINING PROTEIN"/>
    <property type="match status" value="1"/>
</dbReference>